<feature type="compositionally biased region" description="Basic residues" evidence="3">
    <location>
        <begin position="9"/>
        <end position="18"/>
    </location>
</feature>
<dbReference type="PANTHER" id="PTHR35560:SF3">
    <property type="entry name" value="PEPTIDASE S9 PROLYL OLIGOPEPTIDASE CATALYTIC DOMAIN-CONTAINING PROTEIN"/>
    <property type="match status" value="1"/>
</dbReference>
<evidence type="ECO:0000256" key="2">
    <source>
        <dbReference type="ARBA" id="ARBA00048461"/>
    </source>
</evidence>
<dbReference type="PANTHER" id="PTHR35560">
    <property type="entry name" value="BLL0132 PROTEIN"/>
    <property type="match status" value="1"/>
</dbReference>
<feature type="compositionally biased region" description="Basic and acidic residues" evidence="3">
    <location>
        <begin position="27"/>
        <end position="40"/>
    </location>
</feature>
<gene>
    <name evidence="4" type="ORF">MPSI1_001235</name>
</gene>
<organism evidence="4 5">
    <name type="scientific">Malassezia psittaci</name>
    <dbReference type="NCBI Taxonomy" id="1821823"/>
    <lineage>
        <taxon>Eukaryota</taxon>
        <taxon>Fungi</taxon>
        <taxon>Dikarya</taxon>
        <taxon>Basidiomycota</taxon>
        <taxon>Ustilaginomycotina</taxon>
        <taxon>Malasseziomycetes</taxon>
        <taxon>Malasseziales</taxon>
        <taxon>Malasseziaceae</taxon>
        <taxon>Malassezia</taxon>
    </lineage>
</organism>
<dbReference type="EMBL" id="CP118375">
    <property type="protein sequence ID" value="WFD42589.1"/>
    <property type="molecule type" value="Genomic_DNA"/>
</dbReference>
<name>A0AAF0F9V8_9BASI</name>
<proteinExistence type="predicted"/>
<evidence type="ECO:0000256" key="1">
    <source>
        <dbReference type="ARBA" id="ARBA00047591"/>
    </source>
</evidence>
<evidence type="ECO:0000256" key="3">
    <source>
        <dbReference type="SAM" id="MobiDB-lite"/>
    </source>
</evidence>
<dbReference type="InterPro" id="IPR029058">
    <property type="entry name" value="AB_hydrolase_fold"/>
</dbReference>
<evidence type="ECO:0008006" key="6">
    <source>
        <dbReference type="Google" id="ProtNLM"/>
    </source>
</evidence>
<reference evidence="4" key="1">
    <citation type="submission" date="2023-02" db="EMBL/GenBank/DDBJ databases">
        <title>Mating type loci evolution in Malassezia.</title>
        <authorList>
            <person name="Coelho M.A."/>
        </authorList>
    </citation>
    <scope>NUCLEOTIDE SEQUENCE</scope>
    <source>
        <strain evidence="4">CBS 14136</strain>
    </source>
</reference>
<keyword evidence="5" id="KW-1185">Reference proteome</keyword>
<accession>A0AAF0F9V8</accession>
<dbReference type="Proteomes" id="UP001214628">
    <property type="component" value="Chromosome 1"/>
</dbReference>
<sequence>MTSAAMHLKLPKLSRRSLQHTDISATTDKKTHAHDGEGEAHGTPNVPSGAQLISLPVGTQGAKIAVYWTASPKNQNVTNAYVMMHGRLRDGDTYWTTMNKILKSAQKANYKGAPDEAIVAAPQMYSEKLNKGQYDNNTLAWADVNAWEAGSVATHPKGTNLTSMDALDAILDHFTNSTAFPSMKNVTMIGHGGGAQLMNRYAATGKNSSSSSVYVRYVVGDPSSSPYFTQHRTHLKNSNVTTSNCDGYNTWRYGFHNFPGTLNSNVSAKDYFRQYIQRDVVNLIGLKDVKPNGDQKCMALLQGGEKRRDRNLVWWNYINSLARTNESLTGFPGNFSGLPDWSDTHNGSINVRLAVVQHASHDAEKVFSQKTGRSALFDHYSVTQGWRPKNN</sequence>
<feature type="region of interest" description="Disordered" evidence="3">
    <location>
        <begin position="1"/>
        <end position="49"/>
    </location>
</feature>
<dbReference type="SUPFAM" id="SSF53474">
    <property type="entry name" value="alpha/beta-Hydrolases"/>
    <property type="match status" value="1"/>
</dbReference>
<dbReference type="Gene3D" id="3.40.50.1820">
    <property type="entry name" value="alpha/beta hydrolase"/>
    <property type="match status" value="1"/>
</dbReference>
<dbReference type="AlphaFoldDB" id="A0AAF0F9V8"/>
<protein>
    <recommendedName>
        <fullName evidence="6">Transmembrane protein</fullName>
    </recommendedName>
</protein>
<comment type="catalytic activity">
    <reaction evidence="2">
        <text>a monoacylglycerol + H2O = glycerol + a fatty acid + H(+)</text>
        <dbReference type="Rhea" id="RHEA:15245"/>
        <dbReference type="ChEBI" id="CHEBI:15377"/>
        <dbReference type="ChEBI" id="CHEBI:15378"/>
        <dbReference type="ChEBI" id="CHEBI:17408"/>
        <dbReference type="ChEBI" id="CHEBI:17754"/>
        <dbReference type="ChEBI" id="CHEBI:28868"/>
    </reaction>
</comment>
<evidence type="ECO:0000313" key="5">
    <source>
        <dbReference type="Proteomes" id="UP001214628"/>
    </source>
</evidence>
<evidence type="ECO:0000313" key="4">
    <source>
        <dbReference type="EMBL" id="WFD42589.1"/>
    </source>
</evidence>
<comment type="catalytic activity">
    <reaction evidence="1">
        <text>a diacylglycerol + H2O = a monoacylglycerol + a fatty acid + H(+)</text>
        <dbReference type="Rhea" id="RHEA:32731"/>
        <dbReference type="ChEBI" id="CHEBI:15377"/>
        <dbReference type="ChEBI" id="CHEBI:15378"/>
        <dbReference type="ChEBI" id="CHEBI:17408"/>
        <dbReference type="ChEBI" id="CHEBI:18035"/>
        <dbReference type="ChEBI" id="CHEBI:28868"/>
    </reaction>
</comment>